<evidence type="ECO:0000256" key="1">
    <source>
        <dbReference type="ARBA" id="ARBA00004651"/>
    </source>
</evidence>
<comment type="subcellular location">
    <subcellularLocation>
        <location evidence="1">Cell membrane</location>
        <topology evidence="1">Multi-pass membrane protein</topology>
    </subcellularLocation>
</comment>
<feature type="domain" description="G-protein coupled receptors family 2 profile 1" evidence="11">
    <location>
        <begin position="130"/>
        <end position="215"/>
    </location>
</feature>
<evidence type="ECO:0000256" key="10">
    <source>
        <dbReference type="ARBA" id="ARBA00023224"/>
    </source>
</evidence>
<dbReference type="PROSITE" id="PS00649">
    <property type="entry name" value="G_PROTEIN_RECEP_F2_1"/>
    <property type="match status" value="1"/>
</dbReference>
<evidence type="ECO:0000256" key="8">
    <source>
        <dbReference type="ARBA" id="ARBA00023170"/>
    </source>
</evidence>
<evidence type="ECO:0000256" key="2">
    <source>
        <dbReference type="ARBA" id="ARBA00005314"/>
    </source>
</evidence>
<dbReference type="SMART" id="SM00008">
    <property type="entry name" value="HormR"/>
    <property type="match status" value="1"/>
</dbReference>
<dbReference type="InterPro" id="IPR001879">
    <property type="entry name" value="GPCR_2_extracellular_dom"/>
</dbReference>
<dbReference type="InterPro" id="IPR036445">
    <property type="entry name" value="GPCR_2_extracell_dom_sf"/>
</dbReference>
<evidence type="ECO:0000256" key="6">
    <source>
        <dbReference type="ARBA" id="ARBA00023040"/>
    </source>
</evidence>
<evidence type="ECO:0000259" key="11">
    <source>
        <dbReference type="PROSITE" id="PS50227"/>
    </source>
</evidence>
<dbReference type="GO" id="GO:0008528">
    <property type="term" value="F:G protein-coupled peptide receptor activity"/>
    <property type="evidence" value="ECO:0007669"/>
    <property type="project" value="TreeGrafter"/>
</dbReference>
<dbReference type="PANTHER" id="PTHR45620:SF17">
    <property type="entry name" value="PDF RECEPTOR"/>
    <property type="match status" value="1"/>
</dbReference>
<comment type="similarity">
    <text evidence="2">Belongs to the G-protein coupled receptor 2 family.</text>
</comment>
<dbReference type="AlphaFoldDB" id="A0A182J927"/>
<accession>A0A182J927</accession>
<dbReference type="InterPro" id="IPR000832">
    <property type="entry name" value="GPCR_2_secretin-like"/>
</dbReference>
<dbReference type="Pfam" id="PF00002">
    <property type="entry name" value="7tm_2"/>
    <property type="match status" value="2"/>
</dbReference>
<proteinExistence type="inferred from homology"/>
<dbReference type="Gene3D" id="1.20.1070.10">
    <property type="entry name" value="Rhodopsin 7-helix transmembrane proteins"/>
    <property type="match status" value="1"/>
</dbReference>
<dbReference type="PANTHER" id="PTHR45620">
    <property type="entry name" value="PDF RECEPTOR-LIKE PROTEIN-RELATED"/>
    <property type="match status" value="1"/>
</dbReference>
<name>A0A182J927_ANOAO</name>
<keyword evidence="6" id="KW-0297">G-protein coupled receptor</keyword>
<keyword evidence="8" id="KW-0675">Receptor</keyword>
<evidence type="ECO:0000256" key="5">
    <source>
        <dbReference type="ARBA" id="ARBA00022989"/>
    </source>
</evidence>
<dbReference type="GO" id="GO:0007188">
    <property type="term" value="P:adenylate cyclase-modulating G protein-coupled receptor signaling pathway"/>
    <property type="evidence" value="ECO:0007669"/>
    <property type="project" value="TreeGrafter"/>
</dbReference>
<evidence type="ECO:0000256" key="9">
    <source>
        <dbReference type="ARBA" id="ARBA00023180"/>
    </source>
</evidence>
<dbReference type="CDD" id="cd15261">
    <property type="entry name" value="7tmB1_PDFR"/>
    <property type="match status" value="1"/>
</dbReference>
<keyword evidence="3" id="KW-1003">Cell membrane</keyword>
<keyword evidence="4" id="KW-0812">Transmembrane</keyword>
<evidence type="ECO:0000313" key="13">
    <source>
        <dbReference type="EnsemblMetazoa" id="AATE013690-PA.1"/>
    </source>
</evidence>
<dbReference type="PRINTS" id="PR00249">
    <property type="entry name" value="GPCRSECRETIN"/>
</dbReference>
<dbReference type="PROSITE" id="PS50261">
    <property type="entry name" value="G_PROTEIN_RECEP_F2_4"/>
    <property type="match status" value="1"/>
</dbReference>
<dbReference type="VEuPathDB" id="VectorBase:AATE013690"/>
<dbReference type="STRING" id="41427.A0A182J927"/>
<dbReference type="PROSITE" id="PS50227">
    <property type="entry name" value="G_PROTEIN_RECEP_F2_3"/>
    <property type="match status" value="1"/>
</dbReference>
<keyword evidence="5" id="KW-1133">Transmembrane helix</keyword>
<keyword evidence="9" id="KW-0325">Glycoprotein</keyword>
<feature type="domain" description="G-protein coupled receptors family 2 profile 2" evidence="12">
    <location>
        <begin position="242"/>
        <end position="529"/>
    </location>
</feature>
<reference evidence="13" key="1">
    <citation type="submission" date="2022-08" db="UniProtKB">
        <authorList>
            <consortium name="EnsemblMetazoa"/>
        </authorList>
    </citation>
    <scope>IDENTIFICATION</scope>
    <source>
        <strain evidence="13">EBRO</strain>
    </source>
</reference>
<protein>
    <recommendedName>
        <fullName evidence="14">G-protein coupled receptors family 2 profile 2 domain-containing protein</fullName>
    </recommendedName>
</protein>
<dbReference type="InterPro" id="IPR050332">
    <property type="entry name" value="GPCR_2"/>
</dbReference>
<evidence type="ECO:0000256" key="4">
    <source>
        <dbReference type="ARBA" id="ARBA00022692"/>
    </source>
</evidence>
<evidence type="ECO:0008006" key="14">
    <source>
        <dbReference type="Google" id="ProtNLM"/>
    </source>
</evidence>
<evidence type="ECO:0000256" key="3">
    <source>
        <dbReference type="ARBA" id="ARBA00022475"/>
    </source>
</evidence>
<organism evidence="13">
    <name type="scientific">Anopheles atroparvus</name>
    <name type="common">European mosquito</name>
    <dbReference type="NCBI Taxonomy" id="41427"/>
    <lineage>
        <taxon>Eukaryota</taxon>
        <taxon>Metazoa</taxon>
        <taxon>Ecdysozoa</taxon>
        <taxon>Arthropoda</taxon>
        <taxon>Hexapoda</taxon>
        <taxon>Insecta</taxon>
        <taxon>Pterygota</taxon>
        <taxon>Neoptera</taxon>
        <taxon>Endopterygota</taxon>
        <taxon>Diptera</taxon>
        <taxon>Nematocera</taxon>
        <taxon>Culicoidea</taxon>
        <taxon>Culicidae</taxon>
        <taxon>Anophelinae</taxon>
        <taxon>Anopheles</taxon>
    </lineage>
</organism>
<evidence type="ECO:0000259" key="12">
    <source>
        <dbReference type="PROSITE" id="PS50261"/>
    </source>
</evidence>
<dbReference type="EnsemblMetazoa" id="AATE013690-RA">
    <property type="protein sequence ID" value="AATE013690-PA.1"/>
    <property type="gene ID" value="AATE013690"/>
</dbReference>
<keyword evidence="10" id="KW-0807">Transducer</keyword>
<evidence type="ECO:0000256" key="7">
    <source>
        <dbReference type="ARBA" id="ARBA00023136"/>
    </source>
</evidence>
<dbReference type="GO" id="GO:0007166">
    <property type="term" value="P:cell surface receptor signaling pathway"/>
    <property type="evidence" value="ECO:0007669"/>
    <property type="project" value="InterPro"/>
</dbReference>
<dbReference type="InterPro" id="IPR017981">
    <property type="entry name" value="GPCR_2-like_7TM"/>
</dbReference>
<dbReference type="GO" id="GO:0005886">
    <property type="term" value="C:plasma membrane"/>
    <property type="evidence" value="ECO:0007669"/>
    <property type="project" value="UniProtKB-SubCell"/>
</dbReference>
<dbReference type="SUPFAM" id="SSF111418">
    <property type="entry name" value="Hormone receptor domain"/>
    <property type="match status" value="1"/>
</dbReference>
<sequence length="642" mass="71669">MKTVRENPGTPGIALSVGHRAVSCRGALQTQNKKEILDRHTSYERRGALNCKTHPTGGPSNEHVRSTAHRLDHPEELRLWLPLESPQDSLTVCTPNPQEIWSAMVSTIGGLSTVAATDAPQLFINTTLDSCALTYEEFKIPNTVPYCNWTWDRILCWPPTPANSTIKQRCPPAHGIDTSKYAERRCSAEGQWEGKPGSPATLVGWTNYTPCYSDPVLQLFKKLYAGGSEDDVNVKFDIAERTRTLETVGFSLSLVALIISLVIFCKFRGLRNNRTRIHKNLFVAMVIQVVIRLTLYIDQAIIRSGGKNESYRQGIDNTTFLCEASYVLLEYARTCMFMWMFIEGLYLHNVVTVTVFQGRFPHTLYAVVGWGGPVILTVIWAITTAQYSREQKCWWGYNLTPYYWILEGPRLAVVLVGSIALLCPFPSGYGQLICSRLLSLQLNFIFLLNIIRVLVVKLRQSHTSDVEQVRKAVRAAVVLVPLLGITNILNMTQAPLDKTVLEFAIWSYVTHFLTSFQGFFIALLYCFLNGEVRTALMKSISVYLSLRGHHDWAVRRQSLFSAGYPTVPANEAPHAGESNRNTNRNETINNNLLASATNHTANGGSPNAPHGRSGTGWFSRCFVVQKNANPSTPEPAPPETSV</sequence>
<keyword evidence="7" id="KW-0472">Membrane</keyword>
<dbReference type="PROSITE" id="PS00650">
    <property type="entry name" value="G_PROTEIN_RECEP_F2_2"/>
    <property type="match status" value="1"/>
</dbReference>
<dbReference type="Gene3D" id="4.10.1240.10">
    <property type="entry name" value="GPCR, family 2, extracellular hormone receptor domain"/>
    <property type="match status" value="1"/>
</dbReference>
<dbReference type="InterPro" id="IPR017983">
    <property type="entry name" value="GPCR_2_secretin-like_CS"/>
</dbReference>
<dbReference type="Pfam" id="PF02793">
    <property type="entry name" value="HRM"/>
    <property type="match status" value="1"/>
</dbReference>